<name>A0A067W9W8_9HYPH</name>
<evidence type="ECO:0000256" key="1">
    <source>
        <dbReference type="ARBA" id="ARBA00008165"/>
    </source>
</evidence>
<dbReference type="InterPro" id="IPR004800">
    <property type="entry name" value="KdsD/KpsF-type"/>
</dbReference>
<dbReference type="STRING" id="1134510.O9A_00469"/>
<dbReference type="PANTHER" id="PTHR42745">
    <property type="match status" value="1"/>
</dbReference>
<dbReference type="CDD" id="cd05014">
    <property type="entry name" value="SIS_Kpsf"/>
    <property type="match status" value="1"/>
</dbReference>
<feature type="site" description="Catalytically relevant" evidence="6">
    <location>
        <position position="199"/>
    </location>
</feature>
<dbReference type="OrthoDB" id="9762536at2"/>
<dbReference type="PANTHER" id="PTHR42745:SF1">
    <property type="entry name" value="ARABINOSE 5-PHOSPHATE ISOMERASE KDSD"/>
    <property type="match status" value="1"/>
</dbReference>
<evidence type="ECO:0000256" key="7">
    <source>
        <dbReference type="PROSITE-ProRule" id="PRU00703"/>
    </source>
</evidence>
<evidence type="ECO:0000313" key="11">
    <source>
        <dbReference type="Proteomes" id="UP000027015"/>
    </source>
</evidence>
<evidence type="ECO:0000256" key="4">
    <source>
        <dbReference type="PIRNR" id="PIRNR004692"/>
    </source>
</evidence>
<evidence type="ECO:0000259" key="8">
    <source>
        <dbReference type="PROSITE" id="PS51371"/>
    </source>
</evidence>
<feature type="site" description="Catalytically relevant" evidence="6">
    <location>
        <position position="117"/>
    </location>
</feature>
<feature type="site" description="Catalytically relevant" evidence="6">
    <location>
        <position position="158"/>
    </location>
</feature>
<evidence type="ECO:0000256" key="5">
    <source>
        <dbReference type="PIRSR" id="PIRSR004692-2"/>
    </source>
</evidence>
<comment type="similarity">
    <text evidence="1 4">Belongs to the SIS family. GutQ/KpsF subfamily.</text>
</comment>
<dbReference type="eggNOG" id="COG0517">
    <property type="taxonomic scope" value="Bacteria"/>
</dbReference>
<dbReference type="InterPro" id="IPR000644">
    <property type="entry name" value="CBS_dom"/>
</dbReference>
<dbReference type="Pfam" id="PF01380">
    <property type="entry name" value="SIS"/>
    <property type="match status" value="1"/>
</dbReference>
<evidence type="ECO:0000313" key="10">
    <source>
        <dbReference type="EMBL" id="KEC55691.1"/>
    </source>
</evidence>
<dbReference type="PROSITE" id="PS51464">
    <property type="entry name" value="SIS"/>
    <property type="match status" value="1"/>
</dbReference>
<dbReference type="Proteomes" id="UP000027015">
    <property type="component" value="Unassembled WGS sequence"/>
</dbReference>
<dbReference type="PIRSF" id="PIRSF004692">
    <property type="entry name" value="KdsD_KpsF"/>
    <property type="match status" value="1"/>
</dbReference>
<organism evidence="10 11">
    <name type="scientific">Bartonella koehlerae C-29</name>
    <dbReference type="NCBI Taxonomy" id="1134510"/>
    <lineage>
        <taxon>Bacteria</taxon>
        <taxon>Pseudomonadati</taxon>
        <taxon>Pseudomonadota</taxon>
        <taxon>Alphaproteobacteria</taxon>
        <taxon>Hyphomicrobiales</taxon>
        <taxon>Bartonellaceae</taxon>
        <taxon>Bartonella</taxon>
    </lineage>
</organism>
<dbReference type="PATRIC" id="fig|1134510.3.peg.552"/>
<feature type="site" description="Catalytically relevant" evidence="6">
    <location>
        <position position="65"/>
    </location>
</feature>
<keyword evidence="5" id="KW-0479">Metal-binding</keyword>
<dbReference type="eggNOG" id="COG0794">
    <property type="taxonomic scope" value="Bacteria"/>
</dbReference>
<dbReference type="InterPro" id="IPR046348">
    <property type="entry name" value="SIS_dom_sf"/>
</dbReference>
<proteinExistence type="inferred from homology"/>
<feature type="domain" description="CBS" evidence="8">
    <location>
        <begin position="215"/>
        <end position="273"/>
    </location>
</feature>
<comment type="caution">
    <text evidence="10">The sequence shown here is derived from an EMBL/GenBank/DDBJ whole genome shotgun (WGS) entry which is preliminary data.</text>
</comment>
<dbReference type="PROSITE" id="PS51371">
    <property type="entry name" value="CBS"/>
    <property type="match status" value="2"/>
</dbReference>
<evidence type="ECO:0000256" key="6">
    <source>
        <dbReference type="PIRSR" id="PIRSR004692-3"/>
    </source>
</evidence>
<dbReference type="SUPFAM" id="SSF53697">
    <property type="entry name" value="SIS domain"/>
    <property type="match status" value="1"/>
</dbReference>
<dbReference type="Pfam" id="PF00571">
    <property type="entry name" value="CBS"/>
    <property type="match status" value="2"/>
</dbReference>
<feature type="binding site" evidence="5">
    <location>
        <position position="88"/>
    </location>
    <ligand>
        <name>Zn(2+)</name>
        <dbReference type="ChEBI" id="CHEBI:29105"/>
    </ligand>
</feature>
<dbReference type="RefSeq" id="WP_034458388.1">
    <property type="nucleotide sequence ID" value="NZ_CADEAH010000001.1"/>
</dbReference>
<dbReference type="InterPro" id="IPR046342">
    <property type="entry name" value="CBS_dom_sf"/>
</dbReference>
<dbReference type="GO" id="GO:0097367">
    <property type="term" value="F:carbohydrate derivative binding"/>
    <property type="evidence" value="ECO:0007669"/>
    <property type="project" value="InterPro"/>
</dbReference>
<keyword evidence="11" id="KW-1185">Reference proteome</keyword>
<dbReference type="InterPro" id="IPR001347">
    <property type="entry name" value="SIS_dom"/>
</dbReference>
<dbReference type="HOGENOM" id="CLU_040681_13_1_5"/>
<keyword evidence="2" id="KW-0677">Repeat</keyword>
<dbReference type="GO" id="GO:1901135">
    <property type="term" value="P:carbohydrate derivative metabolic process"/>
    <property type="evidence" value="ECO:0007669"/>
    <property type="project" value="InterPro"/>
</dbReference>
<dbReference type="GO" id="GO:0019146">
    <property type="term" value="F:arabinose-5-phosphate isomerase activity"/>
    <property type="evidence" value="ECO:0007669"/>
    <property type="project" value="UniProtKB-ARBA"/>
</dbReference>
<dbReference type="Gene3D" id="3.10.580.10">
    <property type="entry name" value="CBS-domain"/>
    <property type="match status" value="1"/>
</dbReference>
<accession>A0A067W9W8</accession>
<dbReference type="GO" id="GO:0005975">
    <property type="term" value="P:carbohydrate metabolic process"/>
    <property type="evidence" value="ECO:0007669"/>
    <property type="project" value="InterPro"/>
</dbReference>
<keyword evidence="3 7" id="KW-0129">CBS domain</keyword>
<dbReference type="SMART" id="SM00116">
    <property type="entry name" value="CBS"/>
    <property type="match status" value="2"/>
</dbReference>
<dbReference type="EMBL" id="AHPL01000006">
    <property type="protein sequence ID" value="KEC55691.1"/>
    <property type="molecule type" value="Genomic_DNA"/>
</dbReference>
<keyword evidence="10" id="KW-0413">Isomerase</keyword>
<dbReference type="NCBIfam" id="TIGR00393">
    <property type="entry name" value="kpsF"/>
    <property type="match status" value="1"/>
</dbReference>
<dbReference type="FunFam" id="3.40.50.10490:FF:000011">
    <property type="entry name" value="Arabinose 5-phosphate isomerase"/>
    <property type="match status" value="1"/>
</dbReference>
<gene>
    <name evidence="10" type="ORF">O9A_00469</name>
</gene>
<sequence>MAIQSSHMSVLQSAVTSALKTIASEKQGLEALEAALLENLSSAFQAAVQTIRDANGHVVITGLGKSGHIGAKIAATLASTGTPAFFVHAAEANHGDLGMIGSDDVILALSWSGETLELSGIINHAARFRTPLIAMTSGECSILGRQADIVLLLPKIEEACPHGLAPTTSTIIQLAMGDALAVALLEMRGFTATDFKIYHPGGSLGASLKYVRDIMHRGESIPLVAQGTTMAKAMNILVEKHFGCVGVVNQKGELIGIVTDGDLARNIHFNLSKFNVDEVMTKDPKIVEPDTLVGAAIAFINDHHIGAFFVVEDKKPIGIVHFHDLLRIGAA</sequence>
<feature type="domain" description="SIS" evidence="9">
    <location>
        <begin position="47"/>
        <end position="190"/>
    </location>
</feature>
<dbReference type="InterPro" id="IPR050986">
    <property type="entry name" value="GutQ/KpsF_isomerases"/>
</dbReference>
<dbReference type="Gene3D" id="3.40.50.10490">
    <property type="entry name" value="Glucose-6-phosphate isomerase like protein, domain 1"/>
    <property type="match status" value="1"/>
</dbReference>
<dbReference type="GO" id="GO:0046872">
    <property type="term" value="F:metal ion binding"/>
    <property type="evidence" value="ECO:0007669"/>
    <property type="project" value="UniProtKB-KW"/>
</dbReference>
<evidence type="ECO:0000256" key="3">
    <source>
        <dbReference type="ARBA" id="ARBA00023122"/>
    </source>
</evidence>
<dbReference type="CDD" id="cd04604">
    <property type="entry name" value="CBS_pair_SIS_assoc"/>
    <property type="match status" value="1"/>
</dbReference>
<keyword evidence="5" id="KW-0862">Zinc</keyword>
<reference evidence="10 11" key="1">
    <citation type="submission" date="2012-04" db="EMBL/GenBank/DDBJ databases">
        <title>The Genome Sequence of Bartonella koehlerae C-29.</title>
        <authorList>
            <consortium name="The Broad Institute Genome Sequencing Platform"/>
            <consortium name="The Broad Institute Genome Sequencing Center for Infectious Disease"/>
            <person name="Feldgarden M."/>
            <person name="Kirby J."/>
            <person name="Kosoy M."/>
            <person name="Birtles R."/>
            <person name="Probert W.S."/>
            <person name="Chiaraviglio L."/>
            <person name="Walker B."/>
            <person name="Young S.K."/>
            <person name="Zeng Q."/>
            <person name="Gargeya S."/>
            <person name="Fitzgerald M."/>
            <person name="Haas B."/>
            <person name="Abouelleil A."/>
            <person name="Alvarado L."/>
            <person name="Arachchi H.M."/>
            <person name="Berlin A.M."/>
            <person name="Chapman S.B."/>
            <person name="Goldberg J."/>
            <person name="Griggs A."/>
            <person name="Gujja S."/>
            <person name="Hansen M."/>
            <person name="Howarth C."/>
            <person name="Imamovic A."/>
            <person name="Larimer J."/>
            <person name="McCowen C."/>
            <person name="Montmayeur A."/>
            <person name="Murphy C."/>
            <person name="Neiman D."/>
            <person name="Pearson M."/>
            <person name="Priest M."/>
            <person name="Roberts A."/>
            <person name="Saif S."/>
            <person name="Shea T."/>
            <person name="Sisk P."/>
            <person name="Sykes S."/>
            <person name="Wortman J."/>
            <person name="Nusbaum C."/>
            <person name="Birren B."/>
        </authorList>
    </citation>
    <scope>NUCLEOTIDE SEQUENCE [LARGE SCALE GENOMIC DNA]</scope>
    <source>
        <strain evidence="10 11">C-29</strain>
    </source>
</reference>
<evidence type="ECO:0000256" key="2">
    <source>
        <dbReference type="ARBA" id="ARBA00022737"/>
    </source>
</evidence>
<evidence type="ECO:0000259" key="9">
    <source>
        <dbReference type="PROSITE" id="PS51464"/>
    </source>
</evidence>
<protein>
    <submittedName>
        <fullName evidence="10">KpsF/GutQ family sugar isomerase</fullName>
    </submittedName>
</protein>
<feature type="domain" description="CBS" evidence="8">
    <location>
        <begin position="280"/>
        <end position="331"/>
    </location>
</feature>
<dbReference type="InterPro" id="IPR035474">
    <property type="entry name" value="SIS_Kpsf"/>
</dbReference>
<dbReference type="AlphaFoldDB" id="A0A067W9W8"/>